<evidence type="ECO:0000313" key="4">
    <source>
        <dbReference type="EMBL" id="AQQ71633.1"/>
    </source>
</evidence>
<evidence type="ECO:0000313" key="5">
    <source>
        <dbReference type="Proteomes" id="UP000188181"/>
    </source>
</evidence>
<reference evidence="5" key="1">
    <citation type="submission" date="2017-02" db="EMBL/GenBank/DDBJ databases">
        <title>Comparative genomics and description of representatives of a novel lineage of planctomycetes thriving in anoxic sediments.</title>
        <authorList>
            <person name="Spring S."/>
            <person name="Bunk B."/>
            <person name="Sproer C."/>
        </authorList>
    </citation>
    <scope>NUCLEOTIDE SEQUENCE [LARGE SCALE GENOMIC DNA]</scope>
    <source>
        <strain evidence="5">SM-Chi-D1</strain>
    </source>
</reference>
<dbReference type="GO" id="GO:0046872">
    <property type="term" value="F:metal ion binding"/>
    <property type="evidence" value="ECO:0007669"/>
    <property type="project" value="UniProtKB-KW"/>
</dbReference>
<dbReference type="AlphaFoldDB" id="A0A1Q2MG20"/>
<dbReference type="Pfam" id="PF00884">
    <property type="entry name" value="Sulfatase"/>
    <property type="match status" value="1"/>
</dbReference>
<keyword evidence="2 4" id="KW-0378">Hydrolase</keyword>
<name>A0A1Q2MG20_9BACT</name>
<dbReference type="Proteomes" id="UP000188181">
    <property type="component" value="Chromosome"/>
</dbReference>
<evidence type="ECO:0000256" key="2">
    <source>
        <dbReference type="ARBA" id="ARBA00022801"/>
    </source>
</evidence>
<evidence type="ECO:0000259" key="3">
    <source>
        <dbReference type="Pfam" id="PF00884"/>
    </source>
</evidence>
<organism evidence="4 5">
    <name type="scientific">Limihaloglobus sulfuriphilus</name>
    <dbReference type="NCBI Taxonomy" id="1851148"/>
    <lineage>
        <taxon>Bacteria</taxon>
        <taxon>Pseudomonadati</taxon>
        <taxon>Planctomycetota</taxon>
        <taxon>Phycisphaerae</taxon>
        <taxon>Sedimentisphaerales</taxon>
        <taxon>Sedimentisphaeraceae</taxon>
        <taxon>Limihaloglobus</taxon>
    </lineage>
</organism>
<dbReference type="InterPro" id="IPR000917">
    <property type="entry name" value="Sulfatase_N"/>
</dbReference>
<dbReference type="EMBL" id="CP019646">
    <property type="protein sequence ID" value="AQQ71633.1"/>
    <property type="molecule type" value="Genomic_DNA"/>
</dbReference>
<dbReference type="PANTHER" id="PTHR45953:SF1">
    <property type="entry name" value="IDURONATE 2-SULFATASE"/>
    <property type="match status" value="1"/>
</dbReference>
<dbReference type="GO" id="GO:0005737">
    <property type="term" value="C:cytoplasm"/>
    <property type="evidence" value="ECO:0007669"/>
    <property type="project" value="TreeGrafter"/>
</dbReference>
<protein>
    <submittedName>
        <fullName evidence="4">Arylsulfatase</fullName>
        <ecNumber evidence="4">3.1.6.1</ecNumber>
    </submittedName>
</protein>
<dbReference type="PANTHER" id="PTHR45953">
    <property type="entry name" value="IDURONATE 2-SULFATASE"/>
    <property type="match status" value="1"/>
</dbReference>
<dbReference type="SUPFAM" id="SSF53649">
    <property type="entry name" value="Alkaline phosphatase-like"/>
    <property type="match status" value="1"/>
</dbReference>
<keyword evidence="5" id="KW-1185">Reference proteome</keyword>
<sequence precursor="true">MQRRDFLKTALFSTAFVSGVSGMGSRPSEQSNADKAKPRRRPNILWIMFDDGRADALGCYGTKWANTPNIDRIAQNGVLFTTAIVQNPVCVPSRRSMKTGNYCHQSGPMAMGKAAQQTPAYMKGKDKGVWDREAILQSLGLVEQSGDSGIEDVPNLLDIWTRAQMKPINIGKIHGFHDQWDSLGDAEQLLDVFGKPTAFFKQKYPDAAERILSSVRTKTYNWQIGGVLDVKPEDTTPWRLGDMAVKKIDQLSKQEEPFFLRVSFHAPHVPCHVPKEFFVDPEKIELPLPDKTQLESKPEFEKNCLRKYAGSLDLTKEEIDISRGTYYGMAGLVDVQVGRIVKELEKTGLLDNTIIAVNSDQGFGLGEHGLWKKRAFYEDYVKSPLIINCPERLPGGKRIDEPVEMIDFLPTLLELSDLEIPDAIRGKSLVPLITGKVKKWRRACFCEIDHSSSMYNELRNGTGRRVMVRTKNYKLIFFMDERVKDKDGALYDLKNDPGEIRNLYNDSKYTHVIDELESYAYQWSKGEFF</sequence>
<feature type="domain" description="Sulfatase N-terminal" evidence="3">
    <location>
        <begin position="42"/>
        <end position="416"/>
    </location>
</feature>
<evidence type="ECO:0000256" key="1">
    <source>
        <dbReference type="ARBA" id="ARBA00022723"/>
    </source>
</evidence>
<dbReference type="OrthoDB" id="9762324at2"/>
<dbReference type="EC" id="3.1.6.1" evidence="4"/>
<dbReference type="KEGG" id="pbas:SMSP2_02010"/>
<dbReference type="STRING" id="1851148.SMSP2_02010"/>
<keyword evidence="1" id="KW-0479">Metal-binding</keyword>
<proteinExistence type="predicted"/>
<dbReference type="Gene3D" id="3.40.720.10">
    <property type="entry name" value="Alkaline Phosphatase, subunit A"/>
    <property type="match status" value="1"/>
</dbReference>
<dbReference type="InterPro" id="IPR017850">
    <property type="entry name" value="Alkaline_phosphatase_core_sf"/>
</dbReference>
<gene>
    <name evidence="4" type="ORF">SMSP2_02010</name>
</gene>
<accession>A0A1Q2MG20</accession>
<dbReference type="GO" id="GO:0004065">
    <property type="term" value="F:arylsulfatase activity"/>
    <property type="evidence" value="ECO:0007669"/>
    <property type="project" value="UniProtKB-EC"/>
</dbReference>